<dbReference type="GO" id="GO:0006749">
    <property type="term" value="P:glutathione metabolic process"/>
    <property type="evidence" value="ECO:0007669"/>
    <property type="project" value="TreeGrafter"/>
</dbReference>
<reference evidence="3 4" key="1">
    <citation type="submission" date="2017-05" db="EMBL/GenBank/DDBJ databases">
        <authorList>
            <person name="Song R."/>
            <person name="Chenine A.L."/>
            <person name="Ruprecht R.M."/>
        </authorList>
    </citation>
    <scope>NUCLEOTIDE SEQUENCE [LARGE SCALE GENOMIC DNA]</scope>
    <source>
        <strain evidence="3 4">CECT 8489</strain>
    </source>
</reference>
<organism evidence="3 4">
    <name type="scientific">Boseongicola aestuarii</name>
    <dbReference type="NCBI Taxonomy" id="1470561"/>
    <lineage>
        <taxon>Bacteria</taxon>
        <taxon>Pseudomonadati</taxon>
        <taxon>Pseudomonadota</taxon>
        <taxon>Alphaproteobacteria</taxon>
        <taxon>Rhodobacterales</taxon>
        <taxon>Paracoccaceae</taxon>
        <taxon>Boseongicola</taxon>
    </lineage>
</organism>
<dbReference type="InterPro" id="IPR045079">
    <property type="entry name" value="Oxoprolinase-like"/>
</dbReference>
<evidence type="ECO:0000313" key="4">
    <source>
        <dbReference type="Proteomes" id="UP000201838"/>
    </source>
</evidence>
<dbReference type="InterPro" id="IPR002821">
    <property type="entry name" value="Hydantoinase_A"/>
</dbReference>
<evidence type="ECO:0000313" key="3">
    <source>
        <dbReference type="EMBL" id="SMX23700.1"/>
    </source>
</evidence>
<name>A0A238J143_9RHOB</name>
<dbReference type="EC" id="6.4.1.8" evidence="3"/>
<dbReference type="Pfam" id="PF05378">
    <property type="entry name" value="Hydant_A_N"/>
    <property type="match status" value="1"/>
</dbReference>
<dbReference type="SUPFAM" id="SSF53067">
    <property type="entry name" value="Actin-like ATPase domain"/>
    <property type="match status" value="1"/>
</dbReference>
<dbReference type="GO" id="GO:0016874">
    <property type="term" value="F:ligase activity"/>
    <property type="evidence" value="ECO:0007669"/>
    <property type="project" value="UniProtKB-KW"/>
</dbReference>
<sequence length="684" mass="72348">MNEQAGRSDWILGVDVGGTFTDFAARNMKTGKTRIHKRPSTPSDPSEAIVEGFRELIEKVGIDGGEIDRFAHGTTVATNALLQRKGARVAVVTTRGFRDLLEIGRQVRPAIYDLQMDAPPPLAARAERLEVSERIAYDGSVLEELSDQAIDEMLAGLSGIEGLQGVAVCLLFSFINNAHEQRLAKAIRQARPDLYVSISSEVQPEFREYERFSTTLINAFLQPEVGRYMERLQATIGEVAENARFGIFQSSGGLMSVEKAAQFPVRTALSGPAAGAVGAAASGAASGIGDLVTLDIGGTSTDVCLIREGQTEIAYVREIAGFRIRLPMVDIHTVGAGGGSIARIEADGLMKVGPESAGAVPGPACYGKGGSEPTVTDANVFLGRLPLSLAGGGLTIDRAKAEDVIASIADNLGVSPVKAALGIVGIATSNMMRAIRSVSTEKGHDPRDFSLMPFGGAGGLHSADVAAALGIKRIVIPRTPGILCAEGLLEAELQENFVLPCRGRLEGAMEDIAAAARALDAEGIDWLRREAGGSQGGRVIVTLDMRYVGQNYELAVEMSAGGGDIDSLRRGFLEAHERAYGHADPDAAIEVVNIRAKAVARLARGETDLTGPERLGAPKEVVPVWWTEFDQLETPIFERGDLPVGTVLEGPVIITQLDATTLVPPGSVVTVDAALNLLMESRDV</sequence>
<dbReference type="RefSeq" id="WP_093973682.1">
    <property type="nucleotide sequence ID" value="NZ_FXXQ01000005.1"/>
</dbReference>
<gene>
    <name evidence="3" type="primary">apc3_2</name>
    <name evidence="3" type="ORF">BOA8489_01811</name>
</gene>
<dbReference type="OrthoDB" id="9759608at2"/>
<evidence type="ECO:0000259" key="1">
    <source>
        <dbReference type="Pfam" id="PF01968"/>
    </source>
</evidence>
<dbReference type="Gene3D" id="3.30.420.40">
    <property type="match status" value="1"/>
</dbReference>
<dbReference type="InterPro" id="IPR043129">
    <property type="entry name" value="ATPase_NBD"/>
</dbReference>
<dbReference type="Proteomes" id="UP000201838">
    <property type="component" value="Unassembled WGS sequence"/>
</dbReference>
<dbReference type="EMBL" id="FXXQ01000005">
    <property type="protein sequence ID" value="SMX23700.1"/>
    <property type="molecule type" value="Genomic_DNA"/>
</dbReference>
<proteinExistence type="predicted"/>
<feature type="domain" description="Hydantoinase A/oxoprolinase" evidence="1">
    <location>
        <begin position="211"/>
        <end position="495"/>
    </location>
</feature>
<keyword evidence="3" id="KW-0436">Ligase</keyword>
<dbReference type="AlphaFoldDB" id="A0A238J143"/>
<accession>A0A238J143</accession>
<evidence type="ECO:0000259" key="2">
    <source>
        <dbReference type="Pfam" id="PF05378"/>
    </source>
</evidence>
<dbReference type="PANTHER" id="PTHR11365">
    <property type="entry name" value="5-OXOPROLINASE RELATED"/>
    <property type="match status" value="1"/>
</dbReference>
<feature type="domain" description="Hydantoinase/oxoprolinase N-terminal" evidence="2">
    <location>
        <begin position="12"/>
        <end position="189"/>
    </location>
</feature>
<dbReference type="GO" id="GO:0005829">
    <property type="term" value="C:cytosol"/>
    <property type="evidence" value="ECO:0007669"/>
    <property type="project" value="TreeGrafter"/>
</dbReference>
<protein>
    <submittedName>
        <fullName evidence="3">Acetophenone carboxylase gamma subunit</fullName>
        <ecNumber evidence="3">6.4.1.8</ecNumber>
    </submittedName>
</protein>
<dbReference type="PANTHER" id="PTHR11365:SF23">
    <property type="entry name" value="HYPOTHETICAL 5-OXOPROLINASE (EUROFUNG)-RELATED"/>
    <property type="match status" value="1"/>
</dbReference>
<dbReference type="GO" id="GO:0017168">
    <property type="term" value="F:5-oxoprolinase (ATP-hydrolyzing) activity"/>
    <property type="evidence" value="ECO:0007669"/>
    <property type="project" value="TreeGrafter"/>
</dbReference>
<dbReference type="InterPro" id="IPR008040">
    <property type="entry name" value="Hydant_A_N"/>
</dbReference>
<keyword evidence="4" id="KW-1185">Reference proteome</keyword>
<dbReference type="Pfam" id="PF01968">
    <property type="entry name" value="Hydantoinase_A"/>
    <property type="match status" value="1"/>
</dbReference>